<feature type="region of interest" description="Disordered" evidence="1">
    <location>
        <begin position="84"/>
        <end position="115"/>
    </location>
</feature>
<feature type="compositionally biased region" description="Basic and acidic residues" evidence="1">
    <location>
        <begin position="84"/>
        <end position="93"/>
    </location>
</feature>
<evidence type="ECO:0000256" key="1">
    <source>
        <dbReference type="SAM" id="MobiDB-lite"/>
    </source>
</evidence>
<gene>
    <name evidence="2" type="ORF">T4A_6711</name>
</gene>
<dbReference type="EMBL" id="JYDR01000004">
    <property type="protein sequence ID" value="KRY78334.1"/>
    <property type="molecule type" value="Genomic_DNA"/>
</dbReference>
<reference evidence="2 3" key="1">
    <citation type="submission" date="2015-01" db="EMBL/GenBank/DDBJ databases">
        <title>Evolution of Trichinella species and genotypes.</title>
        <authorList>
            <person name="Korhonen P.K."/>
            <person name="Edoardo P."/>
            <person name="Giuseppe L.R."/>
            <person name="Gasser R.B."/>
        </authorList>
    </citation>
    <scope>NUCLEOTIDE SEQUENCE [LARGE SCALE GENOMIC DNA]</scope>
    <source>
        <strain evidence="2">ISS13</strain>
    </source>
</reference>
<dbReference type="Proteomes" id="UP000054632">
    <property type="component" value="Unassembled WGS sequence"/>
</dbReference>
<name>A0A0V1EX28_TRIPS</name>
<evidence type="ECO:0000313" key="3">
    <source>
        <dbReference type="Proteomes" id="UP000054632"/>
    </source>
</evidence>
<proteinExistence type="predicted"/>
<sequence>MSPDKGKPGNEFVGKIRQTTDKVQEEICHKLEKEQRQQKVLFQCSAIHQRCMKRDLVLLTKSTKGKITSSLEGLYKIYKIVRSNRDQNEDKKHNGNPADNRQWQILTNDLEPPDS</sequence>
<feature type="compositionally biased region" description="Polar residues" evidence="1">
    <location>
        <begin position="97"/>
        <end position="107"/>
    </location>
</feature>
<dbReference type="AlphaFoldDB" id="A0A0V1EX28"/>
<accession>A0A0V1EX28</accession>
<protein>
    <submittedName>
        <fullName evidence="2">Uncharacterized protein</fullName>
    </submittedName>
</protein>
<organism evidence="2 3">
    <name type="scientific">Trichinella pseudospiralis</name>
    <name type="common">Parasitic roundworm</name>
    <dbReference type="NCBI Taxonomy" id="6337"/>
    <lineage>
        <taxon>Eukaryota</taxon>
        <taxon>Metazoa</taxon>
        <taxon>Ecdysozoa</taxon>
        <taxon>Nematoda</taxon>
        <taxon>Enoplea</taxon>
        <taxon>Dorylaimia</taxon>
        <taxon>Trichinellida</taxon>
        <taxon>Trichinellidae</taxon>
        <taxon>Trichinella</taxon>
    </lineage>
</organism>
<comment type="caution">
    <text evidence="2">The sequence shown here is derived from an EMBL/GenBank/DDBJ whole genome shotgun (WGS) entry which is preliminary data.</text>
</comment>
<evidence type="ECO:0000313" key="2">
    <source>
        <dbReference type="EMBL" id="KRY78334.1"/>
    </source>
</evidence>